<dbReference type="GO" id="GO:0006508">
    <property type="term" value="P:proteolysis"/>
    <property type="evidence" value="ECO:0007669"/>
    <property type="project" value="UniProtKB-KW"/>
</dbReference>
<evidence type="ECO:0000256" key="4">
    <source>
        <dbReference type="ARBA" id="ARBA00022833"/>
    </source>
</evidence>
<dbReference type="EMBL" id="JXXD01000330">
    <property type="protein sequence ID" value="KIZ32754.1"/>
    <property type="molecule type" value="Genomic_DNA"/>
</dbReference>
<keyword evidence="4" id="KW-0862">Zinc</keyword>
<comment type="caution">
    <text evidence="8">The sequence shown here is derived from an EMBL/GenBank/DDBJ whole genome shotgun (WGS) entry which is preliminary data.</text>
</comment>
<keyword evidence="3" id="KW-0378">Hydrolase</keyword>
<feature type="domain" description="JAB" evidence="7">
    <location>
        <begin position="626"/>
        <end position="739"/>
    </location>
</feature>
<proteinExistence type="predicted"/>
<dbReference type="Gene3D" id="3.40.50.720">
    <property type="entry name" value="NAD(P)-binding Rossmann-like Domain"/>
    <property type="match status" value="1"/>
</dbReference>
<keyword evidence="1" id="KW-0645">Protease</keyword>
<sequence length="751" mass="79896">MTGTIADALHQLQRHRGLVRVGEPRKSGESTQIEVDVAVELPSRSRRNGVSGTGVRSVETCVLVFGSDWPMSAPKPFLRADFPLNLPHINPHREGELVSPCLFEGSLDELLHRFGLDAIVDQLIVWLHKAAAGTLLDLEQGWEPTRRDSCPSTLVFSAENVAAAAPADGTILVVPAGYVTIDGGLYAIVNAELTAQVDPVFYQEVHNDKLGKWGNGHTAAFIARAPITDGNPHVVGHYQPETVVDLATLLDRAAELGVDRDALAQGLDGYYGRSILDMQQDSRGWTHGLYAIVILTVQRPASLVGSPGRSIEVLPYVVRYELNAQSLLERNATVHPAFHAHALSPELLARTSGIPSAATSQPLVLLGCGSVGSKIAMQLGRAGFGSMTFVDNESMSPHNAARHALIERASVLVPPRKSALMKTAFESLSHLQSQAFDTDAVTLLVDAAQFAATVPQDAALIVDATASLQVLAAETQSTALNQSPARLARIVMYGQGRCVAVLLEGPGRAGRVDDLTAFLFECCRFVPELRASIAGDTSEPTRIFVGDNCRSLTMPMSDAVVSRSASLAGLQLERWLVGGLPKEATLCAGVSDTEGLGMAWTSTSLGPTTVLNVADDGGWNIRILHPVVQAIHADALRWGALETGGALVGRISFENRTITIAGLVDAPPDSIREAARFVLGTNGLVQNLRTANGTSLGYLAFIGTWHSHPKGGAHSGIDRNTLRGIAEDAGGLPAVSLVWTPTGLRCAVDRW</sequence>
<reference evidence="8 9" key="1">
    <citation type="submission" date="2014-11" db="EMBL/GenBank/DDBJ databases">
        <title>Genomics and ecophysiology of heterotrophic nitrogen fixing bacteria isolated from estuarine surface water.</title>
        <authorList>
            <person name="Bentzon-Tilia M."/>
            <person name="Severin I."/>
            <person name="Hansen L.H."/>
            <person name="Riemann L."/>
        </authorList>
    </citation>
    <scope>NUCLEOTIDE SEQUENCE [LARGE SCALE GENOMIC DNA]</scope>
    <source>
        <strain evidence="8 9">BAL361</strain>
    </source>
</reference>
<evidence type="ECO:0000259" key="6">
    <source>
        <dbReference type="Pfam" id="PF00899"/>
    </source>
</evidence>
<dbReference type="SUPFAM" id="SSF69572">
    <property type="entry name" value="Activating enzymes of the ubiquitin-like proteins"/>
    <property type="match status" value="1"/>
</dbReference>
<dbReference type="Gene3D" id="3.40.140.10">
    <property type="entry name" value="Cytidine Deaminase, domain 2"/>
    <property type="match status" value="1"/>
</dbReference>
<dbReference type="InterPro" id="IPR035985">
    <property type="entry name" value="Ubiquitin-activating_enz"/>
</dbReference>
<dbReference type="RefSeq" id="WP_014703516.1">
    <property type="nucleotide sequence ID" value="NZ_JXXD01000330.1"/>
</dbReference>
<dbReference type="InterPro" id="IPR028090">
    <property type="entry name" value="JAB_dom_prok"/>
</dbReference>
<dbReference type="Pfam" id="PF14457">
    <property type="entry name" value="Prok-E2_A"/>
    <property type="match status" value="1"/>
</dbReference>
<dbReference type="PATRIC" id="fig|316.110.peg.3335"/>
<dbReference type="GO" id="GO:0008237">
    <property type="term" value="F:metallopeptidase activity"/>
    <property type="evidence" value="ECO:0007669"/>
    <property type="project" value="UniProtKB-KW"/>
</dbReference>
<evidence type="ECO:0000259" key="7">
    <source>
        <dbReference type="Pfam" id="PF14464"/>
    </source>
</evidence>
<dbReference type="GO" id="GO:0008641">
    <property type="term" value="F:ubiquitin-like modifier activating enzyme activity"/>
    <property type="evidence" value="ECO:0007669"/>
    <property type="project" value="InterPro"/>
</dbReference>
<evidence type="ECO:0000256" key="1">
    <source>
        <dbReference type="ARBA" id="ARBA00022670"/>
    </source>
</evidence>
<name>A0A0D7DW06_STUST</name>
<evidence type="ECO:0000256" key="5">
    <source>
        <dbReference type="ARBA" id="ARBA00023049"/>
    </source>
</evidence>
<keyword evidence="5" id="KW-0482">Metalloprotease</keyword>
<dbReference type="AlphaFoldDB" id="A0A0D7DW06"/>
<dbReference type="GO" id="GO:0046872">
    <property type="term" value="F:metal ion binding"/>
    <property type="evidence" value="ECO:0007669"/>
    <property type="project" value="UniProtKB-KW"/>
</dbReference>
<evidence type="ECO:0000256" key="3">
    <source>
        <dbReference type="ARBA" id="ARBA00022801"/>
    </source>
</evidence>
<organism evidence="8 9">
    <name type="scientific">Stutzerimonas stutzeri</name>
    <name type="common">Pseudomonas stutzeri</name>
    <dbReference type="NCBI Taxonomy" id="316"/>
    <lineage>
        <taxon>Bacteria</taxon>
        <taxon>Pseudomonadati</taxon>
        <taxon>Pseudomonadota</taxon>
        <taxon>Gammaproteobacteria</taxon>
        <taxon>Pseudomonadales</taxon>
        <taxon>Pseudomonadaceae</taxon>
        <taxon>Stutzerimonas</taxon>
    </lineage>
</organism>
<dbReference type="Pfam" id="PF00899">
    <property type="entry name" value="ThiF"/>
    <property type="match status" value="1"/>
</dbReference>
<dbReference type="Pfam" id="PF14464">
    <property type="entry name" value="Prok-JAB"/>
    <property type="match status" value="1"/>
</dbReference>
<evidence type="ECO:0000313" key="8">
    <source>
        <dbReference type="EMBL" id="KIZ32754.1"/>
    </source>
</evidence>
<evidence type="ECO:0000313" key="9">
    <source>
        <dbReference type="Proteomes" id="UP000032439"/>
    </source>
</evidence>
<gene>
    <name evidence="8" type="ORF">LO50_23105</name>
</gene>
<protein>
    <submittedName>
        <fullName evidence="8">Thiamine biosynthesis protein ThiF</fullName>
    </submittedName>
</protein>
<dbReference type="InterPro" id="IPR032865">
    <property type="entry name" value="Prok-E2_A"/>
</dbReference>
<accession>A0A0D7DW06</accession>
<feature type="domain" description="THIF-type NAD/FAD binding fold" evidence="6">
    <location>
        <begin position="363"/>
        <end position="468"/>
    </location>
</feature>
<dbReference type="Proteomes" id="UP000032439">
    <property type="component" value="Unassembled WGS sequence"/>
</dbReference>
<keyword evidence="2" id="KW-0479">Metal-binding</keyword>
<evidence type="ECO:0000256" key="2">
    <source>
        <dbReference type="ARBA" id="ARBA00022723"/>
    </source>
</evidence>
<dbReference type="InterPro" id="IPR000594">
    <property type="entry name" value="ThiF_NAD_FAD-bd"/>
</dbReference>